<sequence length="95" mass="10989">MFHISHPYPTPIPRENGKMIPAADIVKATLTFFNKSFGFNSTPTMNRKRTKPNVANRILEPWNLSKNRRTKYDATNDFCDDARLTKPYQSEVEEA</sequence>
<keyword evidence="2" id="KW-1185">Reference proteome</keyword>
<comment type="caution">
    <text evidence="1">The sequence shown here is derived from an EMBL/GenBank/DDBJ whole genome shotgun (WGS) entry which is preliminary data.</text>
</comment>
<reference evidence="1" key="1">
    <citation type="submission" date="2021-06" db="EMBL/GenBank/DDBJ databases">
        <authorList>
            <person name="Kallberg Y."/>
            <person name="Tangrot J."/>
            <person name="Rosling A."/>
        </authorList>
    </citation>
    <scope>NUCLEOTIDE SEQUENCE</scope>
    <source>
        <strain evidence="1">CL356</strain>
    </source>
</reference>
<dbReference type="EMBL" id="CAJVPT010051032">
    <property type="protein sequence ID" value="CAG8747098.1"/>
    <property type="molecule type" value="Genomic_DNA"/>
</dbReference>
<gene>
    <name evidence="1" type="ORF">ACOLOM_LOCUS12507</name>
</gene>
<feature type="non-terminal residue" evidence="1">
    <location>
        <position position="95"/>
    </location>
</feature>
<evidence type="ECO:0000313" key="2">
    <source>
        <dbReference type="Proteomes" id="UP000789525"/>
    </source>
</evidence>
<proteinExistence type="predicted"/>
<accession>A0ACA9QDT0</accession>
<name>A0ACA9QDT0_9GLOM</name>
<dbReference type="Proteomes" id="UP000789525">
    <property type="component" value="Unassembled WGS sequence"/>
</dbReference>
<protein>
    <submittedName>
        <fullName evidence="1">17260_t:CDS:1</fullName>
    </submittedName>
</protein>
<evidence type="ECO:0000313" key="1">
    <source>
        <dbReference type="EMBL" id="CAG8747098.1"/>
    </source>
</evidence>
<organism evidence="1 2">
    <name type="scientific">Acaulospora colombiana</name>
    <dbReference type="NCBI Taxonomy" id="27376"/>
    <lineage>
        <taxon>Eukaryota</taxon>
        <taxon>Fungi</taxon>
        <taxon>Fungi incertae sedis</taxon>
        <taxon>Mucoromycota</taxon>
        <taxon>Glomeromycotina</taxon>
        <taxon>Glomeromycetes</taxon>
        <taxon>Diversisporales</taxon>
        <taxon>Acaulosporaceae</taxon>
        <taxon>Acaulospora</taxon>
    </lineage>
</organism>